<organism evidence="3 4">
    <name type="scientific">Amniculicola lignicola CBS 123094</name>
    <dbReference type="NCBI Taxonomy" id="1392246"/>
    <lineage>
        <taxon>Eukaryota</taxon>
        <taxon>Fungi</taxon>
        <taxon>Dikarya</taxon>
        <taxon>Ascomycota</taxon>
        <taxon>Pezizomycotina</taxon>
        <taxon>Dothideomycetes</taxon>
        <taxon>Pleosporomycetidae</taxon>
        <taxon>Pleosporales</taxon>
        <taxon>Amniculicolaceae</taxon>
        <taxon>Amniculicola</taxon>
    </lineage>
</organism>
<feature type="non-terminal residue" evidence="3">
    <location>
        <position position="385"/>
    </location>
</feature>
<dbReference type="Proteomes" id="UP000799779">
    <property type="component" value="Unassembled WGS sequence"/>
</dbReference>
<dbReference type="EMBL" id="ML977628">
    <property type="protein sequence ID" value="KAF1996187.1"/>
    <property type="molecule type" value="Genomic_DNA"/>
</dbReference>
<feature type="chain" id="PRO_5025646035" description="DUF1996 domain-containing protein" evidence="1">
    <location>
        <begin position="19"/>
        <end position="385"/>
    </location>
</feature>
<gene>
    <name evidence="3" type="ORF">P154DRAFT_398337</name>
</gene>
<keyword evidence="4" id="KW-1185">Reference proteome</keyword>
<evidence type="ECO:0000313" key="4">
    <source>
        <dbReference type="Proteomes" id="UP000799779"/>
    </source>
</evidence>
<protein>
    <recommendedName>
        <fullName evidence="2">DUF1996 domain-containing protein</fullName>
    </recommendedName>
</protein>
<accession>A0A6A5W4K3</accession>
<evidence type="ECO:0000256" key="1">
    <source>
        <dbReference type="SAM" id="SignalP"/>
    </source>
</evidence>
<dbReference type="Pfam" id="PF09362">
    <property type="entry name" value="DUF1996"/>
    <property type="match status" value="1"/>
</dbReference>
<name>A0A6A5W4K3_9PLEO</name>
<keyword evidence="1" id="KW-0732">Signal</keyword>
<reference evidence="3" key="1">
    <citation type="journal article" date="2020" name="Stud. Mycol.">
        <title>101 Dothideomycetes genomes: a test case for predicting lifestyles and emergence of pathogens.</title>
        <authorList>
            <person name="Haridas S."/>
            <person name="Albert R."/>
            <person name="Binder M."/>
            <person name="Bloem J."/>
            <person name="Labutti K."/>
            <person name="Salamov A."/>
            <person name="Andreopoulos B."/>
            <person name="Baker S."/>
            <person name="Barry K."/>
            <person name="Bills G."/>
            <person name="Bluhm B."/>
            <person name="Cannon C."/>
            <person name="Castanera R."/>
            <person name="Culley D."/>
            <person name="Daum C."/>
            <person name="Ezra D."/>
            <person name="Gonzalez J."/>
            <person name="Henrissat B."/>
            <person name="Kuo A."/>
            <person name="Liang C."/>
            <person name="Lipzen A."/>
            <person name="Lutzoni F."/>
            <person name="Magnuson J."/>
            <person name="Mondo S."/>
            <person name="Nolan M."/>
            <person name="Ohm R."/>
            <person name="Pangilinan J."/>
            <person name="Park H.-J."/>
            <person name="Ramirez L."/>
            <person name="Alfaro M."/>
            <person name="Sun H."/>
            <person name="Tritt A."/>
            <person name="Yoshinaga Y."/>
            <person name="Zwiers L.-H."/>
            <person name="Turgeon B."/>
            <person name="Goodwin S."/>
            <person name="Spatafora J."/>
            <person name="Crous P."/>
            <person name="Grigoriev I."/>
        </authorList>
    </citation>
    <scope>NUCLEOTIDE SEQUENCE</scope>
    <source>
        <strain evidence="3">CBS 123094</strain>
    </source>
</reference>
<proteinExistence type="predicted"/>
<feature type="domain" description="DUF1996" evidence="2">
    <location>
        <begin position="42"/>
        <end position="268"/>
    </location>
</feature>
<sequence length="385" mass="40457">MYVTLATLTATLAATASAFDCSGPYFSFYNRGGNAMSYQRLDPAVSPGKESSHLHSFDGGNALAATMGFDTTQESTCTTARIIPDKSLYWRPTLFWNGNGTGFYRVPDNGLKIYYKFGDGNARANVTEFPEGFRMLAGDPSKRADGANPGGIRWACHGPDIYENGFPTGFNSCSGGFAAEITMPACWNGKDFDPANPMGHMAYPSNAGTGIDVCPEGFKVARFPTIFIEFWYDIKTFDGQYSTSDQPWVLSNGDPTGYGFHADFLNGWEKGVLAKATGPTDYCNCGCGCGSDQMKTCFGAENVNDDSDANFKTCAATPVYPEDTLKVEKLPGCNPLQYGPAAATQATGPGCTAAASGAPSAVSSVASSAVSSVAAGVSSPAAVVS</sequence>
<dbReference type="PANTHER" id="PTHR43662">
    <property type="match status" value="1"/>
</dbReference>
<dbReference type="OrthoDB" id="74764at2759"/>
<evidence type="ECO:0000313" key="3">
    <source>
        <dbReference type="EMBL" id="KAF1996187.1"/>
    </source>
</evidence>
<dbReference type="InterPro" id="IPR018535">
    <property type="entry name" value="DUF1996"/>
</dbReference>
<feature type="signal peptide" evidence="1">
    <location>
        <begin position="1"/>
        <end position="18"/>
    </location>
</feature>
<dbReference type="PANTHER" id="PTHR43662:SF5">
    <property type="entry name" value="DUF1996 DOMAIN-CONTAINING PROTEIN"/>
    <property type="match status" value="1"/>
</dbReference>
<dbReference type="AlphaFoldDB" id="A0A6A5W4K3"/>
<evidence type="ECO:0000259" key="2">
    <source>
        <dbReference type="Pfam" id="PF09362"/>
    </source>
</evidence>